<dbReference type="RefSeq" id="WP_078753667.1">
    <property type="nucleotide sequence ID" value="NZ_FUXU01000055.1"/>
</dbReference>
<dbReference type="Proteomes" id="UP000190162">
    <property type="component" value="Unassembled WGS sequence"/>
</dbReference>
<name>A0A1T4V8L3_9GAMM</name>
<dbReference type="OrthoDB" id="5919018at2"/>
<gene>
    <name evidence="1" type="ORF">SAMN02745132_03465</name>
</gene>
<protein>
    <submittedName>
        <fullName evidence="1">Uncharacterized protein</fullName>
    </submittedName>
</protein>
<keyword evidence="2" id="KW-1185">Reference proteome</keyword>
<dbReference type="AlphaFoldDB" id="A0A1T4V8L3"/>
<accession>A0A1T4V8L3</accession>
<evidence type="ECO:0000313" key="1">
    <source>
        <dbReference type="EMBL" id="SKA61318.1"/>
    </source>
</evidence>
<organism evidence="1 2">
    <name type="scientific">Enterovibrio nigricans DSM 22720</name>
    <dbReference type="NCBI Taxonomy" id="1121868"/>
    <lineage>
        <taxon>Bacteria</taxon>
        <taxon>Pseudomonadati</taxon>
        <taxon>Pseudomonadota</taxon>
        <taxon>Gammaproteobacteria</taxon>
        <taxon>Vibrionales</taxon>
        <taxon>Vibrionaceae</taxon>
        <taxon>Enterovibrio</taxon>
    </lineage>
</organism>
<reference evidence="2" key="1">
    <citation type="submission" date="2017-02" db="EMBL/GenBank/DDBJ databases">
        <authorList>
            <person name="Varghese N."/>
            <person name="Submissions S."/>
        </authorList>
    </citation>
    <scope>NUCLEOTIDE SEQUENCE [LARGE SCALE GENOMIC DNA]</scope>
    <source>
        <strain evidence="2">DSM 22720</strain>
    </source>
</reference>
<sequence>MTINLQSLKEIENELESYTQANAQLSKIKAIRKLYHRLEEALDNGLTIQLLCDYLNQKGLEISPNYLYLVLHRIRKERGNEPNSKPIKTITKENYAPPILPTSPNSEEPPESEINPYDLMMEKYKQCTNQIDKYVVLGGNREDIEEQNISTQRSMVMNLRNKLRQKHKGIY</sequence>
<dbReference type="EMBL" id="FUXU01000055">
    <property type="protein sequence ID" value="SKA61318.1"/>
    <property type="molecule type" value="Genomic_DNA"/>
</dbReference>
<proteinExistence type="predicted"/>
<evidence type="ECO:0000313" key="2">
    <source>
        <dbReference type="Proteomes" id="UP000190162"/>
    </source>
</evidence>